<comment type="caution">
    <text evidence="1">The sequence shown here is derived from an EMBL/GenBank/DDBJ whole genome shotgun (WGS) entry which is preliminary data.</text>
</comment>
<dbReference type="Proteomes" id="UP000887116">
    <property type="component" value="Unassembled WGS sequence"/>
</dbReference>
<proteinExistence type="predicted"/>
<protein>
    <submittedName>
        <fullName evidence="1">Egg case silk protein-1</fullName>
    </submittedName>
</protein>
<evidence type="ECO:0000313" key="1">
    <source>
        <dbReference type="EMBL" id="GFR13525.1"/>
    </source>
</evidence>
<organism evidence="1 2">
    <name type="scientific">Trichonephila clavata</name>
    <name type="common">Joro spider</name>
    <name type="synonym">Nephila clavata</name>
    <dbReference type="NCBI Taxonomy" id="2740835"/>
    <lineage>
        <taxon>Eukaryota</taxon>
        <taxon>Metazoa</taxon>
        <taxon>Ecdysozoa</taxon>
        <taxon>Arthropoda</taxon>
        <taxon>Chelicerata</taxon>
        <taxon>Arachnida</taxon>
        <taxon>Araneae</taxon>
        <taxon>Araneomorphae</taxon>
        <taxon>Entelegynae</taxon>
        <taxon>Araneoidea</taxon>
        <taxon>Nephilidae</taxon>
        <taxon>Trichonephila</taxon>
    </lineage>
</organism>
<gene>
    <name evidence="1" type="primary">ECP-1</name>
    <name evidence="1" type="ORF">TNCT_601451</name>
</gene>
<accession>A0A8X6LKU8</accession>
<dbReference type="AlphaFoldDB" id="A0A8X6LKU8"/>
<reference evidence="1" key="1">
    <citation type="submission" date="2020-07" db="EMBL/GenBank/DDBJ databases">
        <title>Multicomponent nature underlies the extraordinary mechanical properties of spider dragline silk.</title>
        <authorList>
            <person name="Kono N."/>
            <person name="Nakamura H."/>
            <person name="Mori M."/>
            <person name="Yoshida Y."/>
            <person name="Ohtoshi R."/>
            <person name="Malay A.D."/>
            <person name="Moran D.A.P."/>
            <person name="Tomita M."/>
            <person name="Numata K."/>
            <person name="Arakawa K."/>
        </authorList>
    </citation>
    <scope>NUCLEOTIDE SEQUENCE</scope>
</reference>
<feature type="non-terminal residue" evidence="1">
    <location>
        <position position="1"/>
    </location>
</feature>
<keyword evidence="2" id="KW-1185">Reference proteome</keyword>
<dbReference type="EMBL" id="BMAO01036858">
    <property type="protein sequence ID" value="GFR13525.1"/>
    <property type="molecule type" value="Genomic_DNA"/>
</dbReference>
<dbReference type="OrthoDB" id="6434258at2759"/>
<name>A0A8X6LKU8_TRICU</name>
<evidence type="ECO:0000313" key="2">
    <source>
        <dbReference type="Proteomes" id="UP000887116"/>
    </source>
</evidence>
<sequence>KHKPSCLDKCTFDDKCETTQYIQYSPCSYACVCDDQYTYYEDPDFKQCGTEKRCYQGQCIDEVYNRCNRDYGDYFIGLLNQGNPCSYNCYDSHKPCNVYEEYFPDGVSCYTSNTLGQCIERHCVIIVRGKKKNKVTFKSQSGPAKPLRHLYYPLSFVGRSAPEVQYNSLYVLRVLARILQELSMNSFSIETRKAREDSSPVPKAFAPQNISVQ</sequence>